<dbReference type="EMBL" id="JBFOLJ010000014">
    <property type="protein sequence ID" value="KAL2479209.1"/>
    <property type="molecule type" value="Genomic_DNA"/>
</dbReference>
<sequence length="260" mass="29317">MEGMEGTAVPAPAPTGVQDRKQQPPVRVVKKLSDMHRRQLNLHWVKKRAIILSKNISRILSVFDTTRTNCVIKRKDILGKFSMANWGLVSLSREIKKVSKVFVVQPKNVNGDNATVLPIMLSSKLLPEMEIDDNTKREELLNEMQILSVSMQIEKLKTRINAIGAARGCAEDARFSYFTTRLGPIVLPTIDKVQVAKIQELENLLRSAVNHGEGLRMPEDQRHVTSSLPVHLVDVLPAQTFSYTICDVPEEYISLFVHQQ</sequence>
<reference evidence="3" key="1">
    <citation type="submission" date="2024-07" db="EMBL/GenBank/DDBJ databases">
        <title>Two chromosome-level genome assemblies of Korean endemic species Abeliophyllum distichum and Forsythia ovata (Oleaceae).</title>
        <authorList>
            <person name="Jang H."/>
        </authorList>
    </citation>
    <scope>NUCLEOTIDE SEQUENCE [LARGE SCALE GENOMIC DNA]</scope>
</reference>
<evidence type="ECO:0000256" key="1">
    <source>
        <dbReference type="SAM" id="MobiDB-lite"/>
    </source>
</evidence>
<proteinExistence type="predicted"/>
<comment type="caution">
    <text evidence="2">The sequence shown here is derived from an EMBL/GenBank/DDBJ whole genome shotgun (WGS) entry which is preliminary data.</text>
</comment>
<protein>
    <submittedName>
        <fullName evidence="2">Mediator of RNA polymerase II transcription subunit 8</fullName>
    </submittedName>
</protein>
<organism evidence="2 3">
    <name type="scientific">Forsythia ovata</name>
    <dbReference type="NCBI Taxonomy" id="205694"/>
    <lineage>
        <taxon>Eukaryota</taxon>
        <taxon>Viridiplantae</taxon>
        <taxon>Streptophyta</taxon>
        <taxon>Embryophyta</taxon>
        <taxon>Tracheophyta</taxon>
        <taxon>Spermatophyta</taxon>
        <taxon>Magnoliopsida</taxon>
        <taxon>eudicotyledons</taxon>
        <taxon>Gunneridae</taxon>
        <taxon>Pentapetalae</taxon>
        <taxon>asterids</taxon>
        <taxon>lamiids</taxon>
        <taxon>Lamiales</taxon>
        <taxon>Oleaceae</taxon>
        <taxon>Forsythieae</taxon>
        <taxon>Forsythia</taxon>
    </lineage>
</organism>
<evidence type="ECO:0000313" key="3">
    <source>
        <dbReference type="Proteomes" id="UP001604277"/>
    </source>
</evidence>
<keyword evidence="3" id="KW-1185">Reference proteome</keyword>
<gene>
    <name evidence="2" type="ORF">Fot_48223</name>
</gene>
<name>A0ABD1QSL1_9LAMI</name>
<dbReference type="AlphaFoldDB" id="A0ABD1QSL1"/>
<dbReference type="InterPro" id="IPR038795">
    <property type="entry name" value="MED8_plant"/>
</dbReference>
<accession>A0ABD1QSL1</accession>
<dbReference type="PANTHER" id="PTHR35552">
    <property type="entry name" value="MEDIATOR OF RNA POLYMERASE II TRANSCRIPTION SUBUNIT 8"/>
    <property type="match status" value="1"/>
</dbReference>
<dbReference type="Proteomes" id="UP001604277">
    <property type="component" value="Unassembled WGS sequence"/>
</dbReference>
<dbReference type="PANTHER" id="PTHR35552:SF1">
    <property type="entry name" value="MEDIATOR OF RNA POLYMERASE II TRANSCRIPTION SUBUNIT 8"/>
    <property type="match status" value="1"/>
</dbReference>
<feature type="region of interest" description="Disordered" evidence="1">
    <location>
        <begin position="1"/>
        <end position="24"/>
    </location>
</feature>
<evidence type="ECO:0000313" key="2">
    <source>
        <dbReference type="EMBL" id="KAL2479209.1"/>
    </source>
</evidence>